<evidence type="ECO:0000313" key="8">
    <source>
        <dbReference type="EMBL" id="CUM91247.1"/>
    </source>
</evidence>
<dbReference type="GO" id="GO:0006352">
    <property type="term" value="P:DNA-templated transcription initiation"/>
    <property type="evidence" value="ECO:0007669"/>
    <property type="project" value="InterPro"/>
</dbReference>
<keyword evidence="2" id="KW-0805">Transcription regulation</keyword>
<proteinExistence type="inferred from homology"/>
<dbReference type="Proteomes" id="UP000095598">
    <property type="component" value="Unassembled WGS sequence"/>
</dbReference>
<evidence type="ECO:0000256" key="3">
    <source>
        <dbReference type="ARBA" id="ARBA00023082"/>
    </source>
</evidence>
<keyword evidence="4" id="KW-0238">DNA-binding</keyword>
<dbReference type="Pfam" id="PF08281">
    <property type="entry name" value="Sigma70_r4_2"/>
    <property type="match status" value="1"/>
</dbReference>
<evidence type="ECO:0000256" key="5">
    <source>
        <dbReference type="ARBA" id="ARBA00023163"/>
    </source>
</evidence>
<dbReference type="PANTHER" id="PTHR43133:SF8">
    <property type="entry name" value="RNA POLYMERASE SIGMA FACTOR HI_1459-RELATED"/>
    <property type="match status" value="1"/>
</dbReference>
<dbReference type="SUPFAM" id="SSF88946">
    <property type="entry name" value="Sigma2 domain of RNA polymerase sigma factors"/>
    <property type="match status" value="1"/>
</dbReference>
<evidence type="ECO:0000313" key="9">
    <source>
        <dbReference type="Proteomes" id="UP000095598"/>
    </source>
</evidence>
<dbReference type="RefSeq" id="WP_009265712.1">
    <property type="nucleotide sequence ID" value="NZ_BAABYN010000001.1"/>
</dbReference>
<dbReference type="InterPro" id="IPR007627">
    <property type="entry name" value="RNA_pol_sigma70_r2"/>
</dbReference>
<dbReference type="AlphaFoldDB" id="A0A173SN92"/>
<gene>
    <name evidence="8" type="ORF">ERS852425_01424</name>
</gene>
<dbReference type="Pfam" id="PF04542">
    <property type="entry name" value="Sigma70_r2"/>
    <property type="match status" value="1"/>
</dbReference>
<dbReference type="InterPro" id="IPR013324">
    <property type="entry name" value="RNA_pol_sigma_r3/r4-like"/>
</dbReference>
<comment type="similarity">
    <text evidence="1">Belongs to the sigma-70 factor family. ECF subfamily.</text>
</comment>
<dbReference type="SUPFAM" id="SSF88659">
    <property type="entry name" value="Sigma3 and sigma4 domains of RNA polymerase sigma factors"/>
    <property type="match status" value="1"/>
</dbReference>
<dbReference type="GO" id="GO:0016987">
    <property type="term" value="F:sigma factor activity"/>
    <property type="evidence" value="ECO:0007669"/>
    <property type="project" value="UniProtKB-KW"/>
</dbReference>
<protein>
    <submittedName>
        <fullName evidence="8">RNA polymerase factor sigma-70</fullName>
    </submittedName>
</protein>
<evidence type="ECO:0000259" key="7">
    <source>
        <dbReference type="Pfam" id="PF08281"/>
    </source>
</evidence>
<evidence type="ECO:0000256" key="2">
    <source>
        <dbReference type="ARBA" id="ARBA00023015"/>
    </source>
</evidence>
<dbReference type="Gene3D" id="1.10.10.10">
    <property type="entry name" value="Winged helix-like DNA-binding domain superfamily/Winged helix DNA-binding domain"/>
    <property type="match status" value="1"/>
</dbReference>
<reference evidence="8 9" key="1">
    <citation type="submission" date="2015-09" db="EMBL/GenBank/DDBJ databases">
        <authorList>
            <consortium name="Pathogen Informatics"/>
        </authorList>
    </citation>
    <scope>NUCLEOTIDE SEQUENCE [LARGE SCALE GENOMIC DNA]</scope>
    <source>
        <strain evidence="8 9">2789STDY5608868</strain>
    </source>
</reference>
<dbReference type="GO" id="GO:0003677">
    <property type="term" value="F:DNA binding"/>
    <property type="evidence" value="ECO:0007669"/>
    <property type="project" value="UniProtKB-KW"/>
</dbReference>
<dbReference type="InterPro" id="IPR014284">
    <property type="entry name" value="RNA_pol_sigma-70_dom"/>
</dbReference>
<dbReference type="NCBIfam" id="TIGR02937">
    <property type="entry name" value="sigma70-ECF"/>
    <property type="match status" value="1"/>
</dbReference>
<dbReference type="PANTHER" id="PTHR43133">
    <property type="entry name" value="RNA POLYMERASE ECF-TYPE SIGMA FACTO"/>
    <property type="match status" value="1"/>
</dbReference>
<dbReference type="InterPro" id="IPR013325">
    <property type="entry name" value="RNA_pol_sigma_r2"/>
</dbReference>
<evidence type="ECO:0000259" key="6">
    <source>
        <dbReference type="Pfam" id="PF04542"/>
    </source>
</evidence>
<keyword evidence="3" id="KW-0731">Sigma factor</keyword>
<dbReference type="InterPro" id="IPR039425">
    <property type="entry name" value="RNA_pol_sigma-70-like"/>
</dbReference>
<evidence type="ECO:0000256" key="4">
    <source>
        <dbReference type="ARBA" id="ARBA00023125"/>
    </source>
</evidence>
<dbReference type="EMBL" id="CYXT01000008">
    <property type="protein sequence ID" value="CUM91247.1"/>
    <property type="molecule type" value="Genomic_DNA"/>
</dbReference>
<evidence type="ECO:0000256" key="1">
    <source>
        <dbReference type="ARBA" id="ARBA00010641"/>
    </source>
</evidence>
<dbReference type="InterPro" id="IPR036388">
    <property type="entry name" value="WH-like_DNA-bd_sf"/>
</dbReference>
<sequence length="188" mass="22481">MEERDKQLLKMIRKQSEEGMSLLIDEYGGAIKAICSNVLRNYDAGIVQDAMQETVIRLWQKLSQRFQVKKNLRAYIYQTARNCALDYLRKYQRHSETDFEGVEDMMQDVSTDVEREFSRKHNERIVHEVIKEMEEPDRTIFILRFFYYETVKVIAETVHLKEDNVESRIRRGKKKLKAELLRRGVLNE</sequence>
<feature type="domain" description="RNA polymerase sigma factor 70 region 4 type 2" evidence="7">
    <location>
        <begin position="124"/>
        <end position="176"/>
    </location>
</feature>
<accession>A0A173SN92</accession>
<organism evidence="8 9">
    <name type="scientific">Anaerostipes hadrus</name>
    <dbReference type="NCBI Taxonomy" id="649756"/>
    <lineage>
        <taxon>Bacteria</taxon>
        <taxon>Bacillati</taxon>
        <taxon>Bacillota</taxon>
        <taxon>Clostridia</taxon>
        <taxon>Lachnospirales</taxon>
        <taxon>Lachnospiraceae</taxon>
        <taxon>Anaerostipes</taxon>
    </lineage>
</organism>
<feature type="domain" description="RNA polymerase sigma-70 region 2" evidence="6">
    <location>
        <begin position="23"/>
        <end position="93"/>
    </location>
</feature>
<name>A0A173SN92_ANAHA</name>
<keyword evidence="5" id="KW-0804">Transcription</keyword>
<dbReference type="Gene3D" id="1.10.1740.10">
    <property type="match status" value="1"/>
</dbReference>
<dbReference type="InterPro" id="IPR013249">
    <property type="entry name" value="RNA_pol_sigma70_r4_t2"/>
</dbReference>